<dbReference type="PANTHER" id="PTHR10997:SF9">
    <property type="entry name" value="IMPORTIN-9"/>
    <property type="match status" value="1"/>
</dbReference>
<dbReference type="PANTHER" id="PTHR10997">
    <property type="entry name" value="IMPORTIN-7, 8, 11"/>
    <property type="match status" value="1"/>
</dbReference>
<name>A0A1A9ZBR4_GLOPL</name>
<dbReference type="Pfam" id="PF03810">
    <property type="entry name" value="IBN_N"/>
    <property type="match status" value="1"/>
</dbReference>
<evidence type="ECO:0000256" key="1">
    <source>
        <dbReference type="ARBA" id="ARBA00004123"/>
    </source>
</evidence>
<dbReference type="VEuPathDB" id="VectorBase:GPAI009830"/>
<accession>A0A1A9ZBR4</accession>
<dbReference type="SUPFAM" id="SSF48371">
    <property type="entry name" value="ARM repeat"/>
    <property type="match status" value="1"/>
</dbReference>
<evidence type="ECO:0000259" key="4">
    <source>
        <dbReference type="PROSITE" id="PS50166"/>
    </source>
</evidence>
<keyword evidence="2" id="KW-0813">Transport</keyword>
<organism evidence="5 6">
    <name type="scientific">Glossina pallidipes</name>
    <name type="common">Tsetse fly</name>
    <dbReference type="NCBI Taxonomy" id="7398"/>
    <lineage>
        <taxon>Eukaryota</taxon>
        <taxon>Metazoa</taxon>
        <taxon>Ecdysozoa</taxon>
        <taxon>Arthropoda</taxon>
        <taxon>Hexapoda</taxon>
        <taxon>Insecta</taxon>
        <taxon>Pterygota</taxon>
        <taxon>Neoptera</taxon>
        <taxon>Endopterygota</taxon>
        <taxon>Diptera</taxon>
        <taxon>Brachycera</taxon>
        <taxon>Muscomorpha</taxon>
        <taxon>Hippoboscoidea</taxon>
        <taxon>Glossinidae</taxon>
        <taxon>Glossina</taxon>
    </lineage>
</organism>
<sequence length="1014" mass="115180">MCMSVLDDGLLRLTITEELDNLLSPDTDTRNAAEENMRQLEYIESYGIILTEITLNQFVELPLRQMAGIMLTRYAERYWDERNIPDDPCGAIGGGSVITIPTKCTIRETLPVGLHDTNSIIRSSVANTICTIADTDYPSDWADLSAVIAECLSGDDNSIHGIMQVLINFHYDRIQIKALHALIISNAFRIFDLEERYSIEARSLAVIVLKSLFLAGSTLEQTERANMVYLVLDTYLDKMIYYLSLNYKPNSSFLLPIEIVTLLTFLVTDMTKYLENYMDHLLPAMCQLFTNFVDMYTKVAVNEADPNLVRGENDFLKLILQFLQFIQRTISCGMFRPFVKMTLTYLVYPTILYLQLPKQHLEQWSIDPEKYIEDEEGVDVTVRVAGQDILLALTESLGAELLPSFQEAINRLMMMAESEKHSGNANWWKIQEACFVAVHTLHDLLFNYEEQFDLKSCLMRIRSYLNHRAYPYMAGRALWTLGTWVSSKYINNEMLNEILTKVQETLETKNNFVFKINAVRTIYSIIEVHDILDDEKRELVQSKFPRVMDGIIVLILDCASLALCLLLDCLIGIMQSSPSVAAAAKNKIVSVALEVFTKYAENPFILDSTRDLIRAICLNKPCLRLMRKKFVPCVVTMLSLADDCPSNIIRKNCAVDVLTTIAQNSDGLLTGDLLTKAFPAMIDCVLHSRDNDTIVAGEKCLRAYLSICPKQVCAYNNDEGLQSIVQFIIMILGLTISKQTTIKFGPTAIAIMKNIGQMLDNYISTLLKVILQEMEPVRDPKILAEIVIVFVYLFLTQMRDSFNFLGPLSSPGSGPSLMYVLGTWINVQKFFDGVYERKLNTITLCKILEYGIAENDFRLLSVKIADHDIDRRCPMTTHMANYLYWNDIHCVFIPILPKIFKLLIRELCYIKESRLDLACDKDSDASTNSSGDSLSDNSFTKNSNDKQCLNYNGCNTISDAQLTQELLMDPLLQNNMEEDITNILKRLSVSEYYASFANYLTDLEKDVLKALNMP</sequence>
<dbReference type="GO" id="GO:0005635">
    <property type="term" value="C:nuclear envelope"/>
    <property type="evidence" value="ECO:0007669"/>
    <property type="project" value="TreeGrafter"/>
</dbReference>
<evidence type="ECO:0000256" key="2">
    <source>
        <dbReference type="ARBA" id="ARBA00022448"/>
    </source>
</evidence>
<keyword evidence="3" id="KW-0539">Nucleus</keyword>
<evidence type="ECO:0000313" key="5">
    <source>
        <dbReference type="EnsemblMetazoa" id="GPAI009830-PA"/>
    </source>
</evidence>
<dbReference type="InterPro" id="IPR016024">
    <property type="entry name" value="ARM-type_fold"/>
</dbReference>
<dbReference type="InterPro" id="IPR001494">
    <property type="entry name" value="Importin-beta_N"/>
</dbReference>
<dbReference type="Gene3D" id="1.25.10.10">
    <property type="entry name" value="Leucine-rich Repeat Variant"/>
    <property type="match status" value="1"/>
</dbReference>
<dbReference type="InterPro" id="IPR011989">
    <property type="entry name" value="ARM-like"/>
</dbReference>
<dbReference type="Proteomes" id="UP000092445">
    <property type="component" value="Unassembled WGS sequence"/>
</dbReference>
<dbReference type="STRING" id="7398.A0A1A9ZBR4"/>
<keyword evidence="6" id="KW-1185">Reference proteome</keyword>
<dbReference type="GO" id="GO:0006606">
    <property type="term" value="P:protein import into nucleus"/>
    <property type="evidence" value="ECO:0007669"/>
    <property type="project" value="TreeGrafter"/>
</dbReference>
<evidence type="ECO:0000256" key="3">
    <source>
        <dbReference type="ARBA" id="ARBA00023242"/>
    </source>
</evidence>
<comment type="subcellular location">
    <subcellularLocation>
        <location evidence="1">Nucleus</location>
    </subcellularLocation>
</comment>
<feature type="domain" description="Importin N-terminal" evidence="4">
    <location>
        <begin position="33"/>
        <end position="110"/>
    </location>
</feature>
<protein>
    <recommendedName>
        <fullName evidence="4">Importin N-terminal domain-containing protein</fullName>
    </recommendedName>
</protein>
<dbReference type="PROSITE" id="PS50166">
    <property type="entry name" value="IMPORTIN_B_NT"/>
    <property type="match status" value="1"/>
</dbReference>
<proteinExistence type="predicted"/>
<evidence type="ECO:0000313" key="6">
    <source>
        <dbReference type="Proteomes" id="UP000092445"/>
    </source>
</evidence>
<dbReference type="AlphaFoldDB" id="A0A1A9ZBR4"/>
<reference evidence="5" key="2">
    <citation type="submission" date="2020-05" db="UniProtKB">
        <authorList>
            <consortium name="EnsemblMetazoa"/>
        </authorList>
    </citation>
    <scope>IDENTIFICATION</scope>
    <source>
        <strain evidence="5">IAEA</strain>
    </source>
</reference>
<dbReference type="EnsemblMetazoa" id="GPAI009830-RA">
    <property type="protein sequence ID" value="GPAI009830-PA"/>
    <property type="gene ID" value="GPAI009830"/>
</dbReference>
<dbReference type="GO" id="GO:0031267">
    <property type="term" value="F:small GTPase binding"/>
    <property type="evidence" value="ECO:0007669"/>
    <property type="project" value="InterPro"/>
</dbReference>
<dbReference type="GO" id="GO:0005829">
    <property type="term" value="C:cytosol"/>
    <property type="evidence" value="ECO:0007669"/>
    <property type="project" value="TreeGrafter"/>
</dbReference>
<reference evidence="6" key="1">
    <citation type="submission" date="2014-03" db="EMBL/GenBank/DDBJ databases">
        <authorList>
            <person name="Aksoy S."/>
            <person name="Warren W."/>
            <person name="Wilson R.K."/>
        </authorList>
    </citation>
    <scope>NUCLEOTIDE SEQUENCE [LARGE SCALE GENOMIC DNA]</scope>
    <source>
        <strain evidence="6">IAEA</strain>
    </source>
</reference>